<evidence type="ECO:0000256" key="1">
    <source>
        <dbReference type="SAM" id="MobiDB-lite"/>
    </source>
</evidence>
<sequence length="270" mass="28309">MTFCSAQQHAHFEQSPFGATSGCLKKFQDLDMIASIVAKEQAMLKVNTAARTDHSSIANLALPHRHPQVIVNGARENLSSSPSDMSPTSCSPSSSDTIQSARPNRNIRPPPSQGGGGGGGGAGGGNSLNRQSSGNESPIDVTGVSGLINQPLKQEPHFDMSGILGMGQINGHLQNTGLNSSTSSDHLLASSTSLSSSFAGLSYEQHQQQQQQQQQHSSGSTSGQISRAGGEASVSSAPTMVRTRHRSTPHDGLIKCHYCPKKWADQALVS</sequence>
<name>A0A183UN46_TOXCA</name>
<organism evidence="3 4">
    <name type="scientific">Toxocara canis</name>
    <name type="common">Canine roundworm</name>
    <dbReference type="NCBI Taxonomy" id="6265"/>
    <lineage>
        <taxon>Eukaryota</taxon>
        <taxon>Metazoa</taxon>
        <taxon>Ecdysozoa</taxon>
        <taxon>Nematoda</taxon>
        <taxon>Chromadorea</taxon>
        <taxon>Rhabditida</taxon>
        <taxon>Spirurina</taxon>
        <taxon>Ascaridomorpha</taxon>
        <taxon>Ascaridoidea</taxon>
        <taxon>Toxocaridae</taxon>
        <taxon>Toxocara</taxon>
    </lineage>
</organism>
<feature type="compositionally biased region" description="Low complexity" evidence="1">
    <location>
        <begin position="79"/>
        <end position="95"/>
    </location>
</feature>
<reference evidence="4" key="1">
    <citation type="submission" date="2016-06" db="UniProtKB">
        <authorList>
            <consortium name="WormBaseParasite"/>
        </authorList>
    </citation>
    <scope>IDENTIFICATION</scope>
</reference>
<gene>
    <name evidence="2" type="ORF">TCNE_LOCUS9916</name>
</gene>
<dbReference type="EMBL" id="UYWY01020325">
    <property type="protein sequence ID" value="VDM41237.1"/>
    <property type="molecule type" value="Genomic_DNA"/>
</dbReference>
<protein>
    <submittedName>
        <fullName evidence="4">C2H2-type domain-containing protein</fullName>
    </submittedName>
</protein>
<feature type="region of interest" description="Disordered" evidence="1">
    <location>
        <begin position="200"/>
        <end position="251"/>
    </location>
</feature>
<evidence type="ECO:0000313" key="4">
    <source>
        <dbReference type="WBParaSite" id="TCNE_0000991601-mRNA-1"/>
    </source>
</evidence>
<feature type="compositionally biased region" description="Low complexity" evidence="1">
    <location>
        <begin position="200"/>
        <end position="224"/>
    </location>
</feature>
<reference evidence="2 3" key="2">
    <citation type="submission" date="2018-11" db="EMBL/GenBank/DDBJ databases">
        <authorList>
            <consortium name="Pathogen Informatics"/>
        </authorList>
    </citation>
    <scope>NUCLEOTIDE SEQUENCE [LARGE SCALE GENOMIC DNA]</scope>
</reference>
<keyword evidence="3" id="KW-1185">Reference proteome</keyword>
<feature type="region of interest" description="Disordered" evidence="1">
    <location>
        <begin position="76"/>
        <end position="143"/>
    </location>
</feature>
<proteinExistence type="predicted"/>
<feature type="compositionally biased region" description="Polar residues" evidence="1">
    <location>
        <begin position="127"/>
        <end position="136"/>
    </location>
</feature>
<dbReference type="AlphaFoldDB" id="A0A183UN46"/>
<dbReference type="Proteomes" id="UP000050794">
    <property type="component" value="Unassembled WGS sequence"/>
</dbReference>
<dbReference type="WBParaSite" id="TCNE_0000991601-mRNA-1">
    <property type="protein sequence ID" value="TCNE_0000991601-mRNA-1"/>
    <property type="gene ID" value="TCNE_0000991601"/>
</dbReference>
<accession>A0A183UN46</accession>
<feature type="compositionally biased region" description="Gly residues" evidence="1">
    <location>
        <begin position="113"/>
        <end position="126"/>
    </location>
</feature>
<evidence type="ECO:0000313" key="3">
    <source>
        <dbReference type="Proteomes" id="UP000050794"/>
    </source>
</evidence>
<evidence type="ECO:0000313" key="2">
    <source>
        <dbReference type="EMBL" id="VDM41237.1"/>
    </source>
</evidence>